<organism evidence="2 3">
    <name type="scientific">Rheinheimera nanhaiensis E407-8</name>
    <dbReference type="NCBI Taxonomy" id="562729"/>
    <lineage>
        <taxon>Bacteria</taxon>
        <taxon>Pseudomonadati</taxon>
        <taxon>Pseudomonadota</taxon>
        <taxon>Gammaproteobacteria</taxon>
        <taxon>Chromatiales</taxon>
        <taxon>Chromatiaceae</taxon>
        <taxon>Rheinheimera</taxon>
    </lineage>
</organism>
<evidence type="ECO:0000313" key="3">
    <source>
        <dbReference type="Proteomes" id="UP000004374"/>
    </source>
</evidence>
<dbReference type="AlphaFoldDB" id="I1DTN5"/>
<reference evidence="2 3" key="1">
    <citation type="journal article" date="2012" name="J. Bacteriol.">
        <title>Genome Sequence of the Protease-Producing Bacterium Rheinheimera nanhaiensis E407-8T, Isolated from Deep-Sea Sediment of the South China Sea.</title>
        <authorList>
            <person name="Zhang X.-Y."/>
            <person name="Zhang Y.-J."/>
            <person name="Qin Q.-L."/>
            <person name="Xie B.-B."/>
            <person name="Chen X.-L."/>
            <person name="Zhou B.-C."/>
            <person name="Zhang Y.-Z."/>
        </authorList>
    </citation>
    <scope>NUCLEOTIDE SEQUENCE [LARGE SCALE GENOMIC DNA]</scope>
    <source>
        <strain evidence="2 3">E407-8</strain>
    </source>
</reference>
<name>I1DTN5_9GAMM</name>
<feature type="domain" description="Polysaccharide pyruvyl transferase" evidence="1">
    <location>
        <begin position="32"/>
        <end position="337"/>
    </location>
</feature>
<comment type="caution">
    <text evidence="2">The sequence shown here is derived from an EMBL/GenBank/DDBJ whole genome shotgun (WGS) entry which is preliminary data.</text>
</comment>
<dbReference type="Proteomes" id="UP000004374">
    <property type="component" value="Unassembled WGS sequence"/>
</dbReference>
<dbReference type="PANTHER" id="PTHR36836">
    <property type="entry name" value="COLANIC ACID BIOSYNTHESIS PROTEIN WCAK"/>
    <property type="match status" value="1"/>
</dbReference>
<dbReference type="STRING" id="562729.RNAN_0381"/>
<keyword evidence="3" id="KW-1185">Reference proteome</keyword>
<evidence type="ECO:0000259" key="1">
    <source>
        <dbReference type="Pfam" id="PF04230"/>
    </source>
</evidence>
<dbReference type="RefSeq" id="WP_008218186.1">
    <property type="nucleotide sequence ID" value="NZ_BAFK01000002.1"/>
</dbReference>
<dbReference type="EMBL" id="BAFK01000002">
    <property type="protein sequence ID" value="GAB57413.1"/>
    <property type="molecule type" value="Genomic_DNA"/>
</dbReference>
<sequence length="402" mass="43825">MATDTGAPATKLIRAIMSKPLFVEIKGVQFRNKGAYLMLLACLEGLKGLKQPMELVLSPGPNLPYVERARLGAWQKLSFRRGALDLTPLIGKLPAAVQRLFNRYGMVSERQVDLVLEASGFAYGDQWPLRFLQNTAKEVVRFAKAGKPFVFMPQAFGPFNSDASKAAMRDIINHARLIFVRDPVSLQHLQSCVPNLPDSVVLTPDFTISLTPRANDELPQISGPFAALIPNNKVVSKFNHASAEQQRADYINAFAAAANKLSAEGLQCVLVNHEGKEDAELCAEIAAKAPCTIVQIEDPLAVKAFIGKAELAVSSRFHGAVNALSQGVPCIATSWSHKYHAMMSDFAMGDYCVAELSEQSLLAALQQLLDNKTSLSAEVKAKAAALKQQNTAMWQRLYQAIS</sequence>
<dbReference type="PANTHER" id="PTHR36836:SF1">
    <property type="entry name" value="COLANIC ACID BIOSYNTHESIS PROTEIN WCAK"/>
    <property type="match status" value="1"/>
</dbReference>
<proteinExistence type="predicted"/>
<dbReference type="InterPro" id="IPR007345">
    <property type="entry name" value="Polysacch_pyruvyl_Trfase"/>
</dbReference>
<accession>I1DTN5</accession>
<dbReference type="Pfam" id="PF04230">
    <property type="entry name" value="PS_pyruv_trans"/>
    <property type="match status" value="1"/>
</dbReference>
<evidence type="ECO:0000313" key="2">
    <source>
        <dbReference type="EMBL" id="GAB57413.1"/>
    </source>
</evidence>
<gene>
    <name evidence="2" type="ORF">RNAN_0381</name>
</gene>
<protein>
    <recommendedName>
        <fullName evidence="1">Polysaccharide pyruvyl transferase domain-containing protein</fullName>
    </recommendedName>
</protein>